<sequence length="58" mass="6583">MKIEHDGTDLAAARWNRGQDEIESLRRFNKIKLYALVGVGFGFGFSLIGWAIREIMAL</sequence>
<accession>A0A8S5R043</accession>
<protein>
    <submittedName>
        <fullName evidence="2">Uncharacterized protein</fullName>
    </submittedName>
</protein>
<keyword evidence="1" id="KW-0812">Transmembrane</keyword>
<proteinExistence type="predicted"/>
<keyword evidence="1" id="KW-1133">Transmembrane helix</keyword>
<dbReference type="EMBL" id="BK015784">
    <property type="protein sequence ID" value="DAE24830.1"/>
    <property type="molecule type" value="Genomic_DNA"/>
</dbReference>
<keyword evidence="1" id="KW-0472">Membrane</keyword>
<evidence type="ECO:0000256" key="1">
    <source>
        <dbReference type="SAM" id="Phobius"/>
    </source>
</evidence>
<organism evidence="2">
    <name type="scientific">Myoviridae sp. cteBs22</name>
    <dbReference type="NCBI Taxonomy" id="2826675"/>
    <lineage>
        <taxon>Viruses</taxon>
        <taxon>Duplodnaviria</taxon>
        <taxon>Heunggongvirae</taxon>
        <taxon>Uroviricota</taxon>
        <taxon>Caudoviricetes</taxon>
    </lineage>
</organism>
<evidence type="ECO:0000313" key="2">
    <source>
        <dbReference type="EMBL" id="DAE24830.1"/>
    </source>
</evidence>
<reference evidence="2" key="1">
    <citation type="journal article" date="2021" name="Proc. Natl. Acad. Sci. U.S.A.">
        <title>A Catalog of Tens of Thousands of Viruses from Human Metagenomes Reveals Hidden Associations with Chronic Diseases.</title>
        <authorList>
            <person name="Tisza M.J."/>
            <person name="Buck C.B."/>
        </authorList>
    </citation>
    <scope>NUCLEOTIDE SEQUENCE</scope>
    <source>
        <strain evidence="2">CteBs22</strain>
    </source>
</reference>
<feature type="transmembrane region" description="Helical" evidence="1">
    <location>
        <begin position="33"/>
        <end position="52"/>
    </location>
</feature>
<name>A0A8S5R043_9CAUD</name>